<evidence type="ECO:0000313" key="3">
    <source>
        <dbReference type="Proteomes" id="UP001145087"/>
    </source>
</evidence>
<protein>
    <submittedName>
        <fullName evidence="2">Quinol monooxygenase</fullName>
    </submittedName>
</protein>
<accession>A0A9X3FA80</accession>
<dbReference type="EMBL" id="JAPOHD010000005">
    <property type="protein sequence ID" value="MCY1719165.1"/>
    <property type="molecule type" value="Genomic_DNA"/>
</dbReference>
<dbReference type="Pfam" id="PF03992">
    <property type="entry name" value="ABM"/>
    <property type="match status" value="1"/>
</dbReference>
<dbReference type="InterPro" id="IPR011008">
    <property type="entry name" value="Dimeric_a/b-barrel"/>
</dbReference>
<dbReference type="PANTHER" id="PTHR33336:SF3">
    <property type="entry name" value="ABM DOMAIN-CONTAINING PROTEIN"/>
    <property type="match status" value="1"/>
</dbReference>
<dbReference type="Proteomes" id="UP001145087">
    <property type="component" value="Unassembled WGS sequence"/>
</dbReference>
<organism evidence="2 3">
    <name type="scientific">Draconibacterium aestuarii</name>
    <dbReference type="NCBI Taxonomy" id="2998507"/>
    <lineage>
        <taxon>Bacteria</taxon>
        <taxon>Pseudomonadati</taxon>
        <taxon>Bacteroidota</taxon>
        <taxon>Bacteroidia</taxon>
        <taxon>Marinilabiliales</taxon>
        <taxon>Prolixibacteraceae</taxon>
        <taxon>Draconibacterium</taxon>
    </lineage>
</organism>
<keyword evidence="2" id="KW-0560">Oxidoreductase</keyword>
<reference evidence="2" key="1">
    <citation type="submission" date="2022-11" db="EMBL/GenBank/DDBJ databases">
        <title>Marilongibacter aestuarii gen. nov., sp. nov., isolated from tidal flat sediment.</title>
        <authorList>
            <person name="Jiayan W."/>
        </authorList>
    </citation>
    <scope>NUCLEOTIDE SEQUENCE</scope>
    <source>
        <strain evidence="2">Z1-6</strain>
    </source>
</reference>
<evidence type="ECO:0000313" key="2">
    <source>
        <dbReference type="EMBL" id="MCY1719165.1"/>
    </source>
</evidence>
<evidence type="ECO:0000259" key="1">
    <source>
        <dbReference type="PROSITE" id="PS51725"/>
    </source>
</evidence>
<sequence length="92" mass="10586">MISIIAKFKVNEGEEQNFLTLTKDLIPASKAEDGCIEYDLHKNVKEPRTFCMIEKWKDQEAVDFHNNTSHFTNAVPKIVEIAQAEIDVYETL</sequence>
<proteinExistence type="predicted"/>
<feature type="domain" description="ABM" evidence="1">
    <location>
        <begin position="2"/>
        <end position="92"/>
    </location>
</feature>
<name>A0A9X3FA80_9BACT</name>
<dbReference type="InterPro" id="IPR050744">
    <property type="entry name" value="AI-2_Isomerase_LsrG"/>
</dbReference>
<dbReference type="PROSITE" id="PS51725">
    <property type="entry name" value="ABM"/>
    <property type="match status" value="1"/>
</dbReference>
<dbReference type="Gene3D" id="3.30.70.100">
    <property type="match status" value="1"/>
</dbReference>
<dbReference type="GO" id="GO:0004497">
    <property type="term" value="F:monooxygenase activity"/>
    <property type="evidence" value="ECO:0007669"/>
    <property type="project" value="UniProtKB-KW"/>
</dbReference>
<comment type="caution">
    <text evidence="2">The sequence shown here is derived from an EMBL/GenBank/DDBJ whole genome shotgun (WGS) entry which is preliminary data.</text>
</comment>
<dbReference type="SUPFAM" id="SSF54909">
    <property type="entry name" value="Dimeric alpha+beta barrel"/>
    <property type="match status" value="1"/>
</dbReference>
<dbReference type="InterPro" id="IPR007138">
    <property type="entry name" value="ABM_dom"/>
</dbReference>
<keyword evidence="3" id="KW-1185">Reference proteome</keyword>
<dbReference type="PANTHER" id="PTHR33336">
    <property type="entry name" value="QUINOL MONOOXYGENASE YGIN-RELATED"/>
    <property type="match status" value="1"/>
</dbReference>
<gene>
    <name evidence="2" type="ORF">OU798_02360</name>
</gene>
<dbReference type="RefSeq" id="WP_343331501.1">
    <property type="nucleotide sequence ID" value="NZ_JAPOHD010000005.1"/>
</dbReference>
<dbReference type="AlphaFoldDB" id="A0A9X3FA80"/>
<keyword evidence="2" id="KW-0503">Monooxygenase</keyword>